<organism evidence="10 11">
    <name type="scientific">Candidatus Roizmanbacteria bacterium CG23_combo_of_CG06-09_8_20_14_all_35_49</name>
    <dbReference type="NCBI Taxonomy" id="1974863"/>
    <lineage>
        <taxon>Bacteria</taxon>
        <taxon>Candidatus Roizmaniibacteriota</taxon>
    </lineage>
</organism>
<dbReference type="PRINTS" id="PR01043">
    <property type="entry name" value="TRNASYNTHGLY"/>
</dbReference>
<evidence type="ECO:0000256" key="6">
    <source>
        <dbReference type="ARBA" id="ARBA00022840"/>
    </source>
</evidence>
<dbReference type="EC" id="6.1.1.14" evidence="2"/>
<evidence type="ECO:0000256" key="1">
    <source>
        <dbReference type="ARBA" id="ARBA00008226"/>
    </source>
</evidence>
<dbReference type="PANTHER" id="PTHR10745:SF8">
    <property type="entry name" value="DNA POLYMERASE SUBUNIT GAMMA-2, MITOCHONDRIAL"/>
    <property type="match status" value="1"/>
</dbReference>
<sequence length="448" mass="53185">MEKIVALAKRRGFIYQGSEIYEGITGFWDYGPLGVEFKNNLKREWWKYMVYDRENIVGIDAAIIMNPKVWEASGHLKAFTDPLVECKKCNKRFRKDKFDEYWEDFYKKVGRGGVKALSKQYEDIYYCIDRKNPHKEEDLTQEKKFNLMTEVFLGVTEPKQKTYLRGEITQGVFVNFKNIVDSSRVKIPFGIAQIGKAFRNEITPGNFTYRSREFEQMELEFFIKPNEKEGEKWFSFWKEERMKWYKLLGIKSENLRFRNHEQDERAHYARFATDIEYKSPFGWSEFEGIHHRGDFDLTNHNLKYKDPEIEEEYTPWVIETSGGVDRAMLFFLVDAYHEEEKRIVLKLHPKLAPVKVAVFPLVRNKKDIVSKAKSVYKMLKAHFVTAFDDRGNIGKRYLAQDEIGTPFCVTIDYETLGKQTVTIRDRDTMKQERVNIDKLEDYIKEKLT</sequence>
<dbReference type="InterPro" id="IPR002314">
    <property type="entry name" value="aa-tRNA-synt_IIb"/>
</dbReference>
<dbReference type="GO" id="GO:0015966">
    <property type="term" value="P:diadenosine tetraphosphate biosynthetic process"/>
    <property type="evidence" value="ECO:0007669"/>
    <property type="project" value="UniProtKB-ARBA"/>
</dbReference>
<dbReference type="GO" id="GO:0005737">
    <property type="term" value="C:cytoplasm"/>
    <property type="evidence" value="ECO:0007669"/>
    <property type="project" value="InterPro"/>
</dbReference>
<dbReference type="InterPro" id="IPR027031">
    <property type="entry name" value="Gly-tRNA_synthase/POLG2"/>
</dbReference>
<dbReference type="InterPro" id="IPR006195">
    <property type="entry name" value="aa-tRNA-synth_II"/>
</dbReference>
<evidence type="ECO:0000256" key="3">
    <source>
        <dbReference type="ARBA" id="ARBA00022490"/>
    </source>
</evidence>
<dbReference type="GO" id="GO:1990742">
    <property type="term" value="C:microvesicle"/>
    <property type="evidence" value="ECO:0007669"/>
    <property type="project" value="UniProtKB-ARBA"/>
</dbReference>
<dbReference type="GO" id="GO:0004820">
    <property type="term" value="F:glycine-tRNA ligase activity"/>
    <property type="evidence" value="ECO:0007669"/>
    <property type="project" value="UniProtKB-EC"/>
</dbReference>
<dbReference type="AlphaFoldDB" id="A0A2G9Y7D3"/>
<accession>A0A2G9Y7D3</accession>
<keyword evidence="6" id="KW-0067">ATP-binding</keyword>
<evidence type="ECO:0000313" key="10">
    <source>
        <dbReference type="EMBL" id="PIP15162.1"/>
    </source>
</evidence>
<name>A0A2G9Y7D3_9BACT</name>
<dbReference type="InterPro" id="IPR045864">
    <property type="entry name" value="aa-tRNA-synth_II/BPL/LPL"/>
</dbReference>
<evidence type="ECO:0000256" key="2">
    <source>
        <dbReference type="ARBA" id="ARBA00012829"/>
    </source>
</evidence>
<dbReference type="InterPro" id="IPR002315">
    <property type="entry name" value="tRNA-synt_gly"/>
</dbReference>
<dbReference type="Gene3D" id="3.40.50.800">
    <property type="entry name" value="Anticodon-binding domain"/>
    <property type="match status" value="1"/>
</dbReference>
<evidence type="ECO:0000256" key="5">
    <source>
        <dbReference type="ARBA" id="ARBA00022741"/>
    </source>
</evidence>
<reference evidence="10 11" key="1">
    <citation type="submission" date="2017-09" db="EMBL/GenBank/DDBJ databases">
        <title>Depth-based differentiation of microbial function through sediment-hosted aquifers and enrichment of novel symbionts in the deep terrestrial subsurface.</title>
        <authorList>
            <person name="Probst A.J."/>
            <person name="Ladd B."/>
            <person name="Jarett J.K."/>
            <person name="Geller-Mcgrath D.E."/>
            <person name="Sieber C.M."/>
            <person name="Emerson J.B."/>
            <person name="Anantharaman K."/>
            <person name="Thomas B.C."/>
            <person name="Malmstrom R."/>
            <person name="Stieglmeier M."/>
            <person name="Klingl A."/>
            <person name="Woyke T."/>
            <person name="Ryan C.M."/>
            <person name="Banfield J.F."/>
        </authorList>
    </citation>
    <scope>NUCLEOTIDE SEQUENCE [LARGE SCALE GENOMIC DNA]</scope>
    <source>
        <strain evidence="10">CG23_combo_of_CG06-09_8_20_14_all_35_49</strain>
    </source>
</reference>
<evidence type="ECO:0000256" key="7">
    <source>
        <dbReference type="ARBA" id="ARBA00022917"/>
    </source>
</evidence>
<dbReference type="Pfam" id="PF00587">
    <property type="entry name" value="tRNA-synt_2b"/>
    <property type="match status" value="1"/>
</dbReference>
<keyword evidence="7" id="KW-0648">Protein biosynthesis</keyword>
<proteinExistence type="inferred from homology"/>
<keyword evidence="8" id="KW-0030">Aminoacyl-tRNA synthetase</keyword>
<dbReference type="CDD" id="cd00858">
    <property type="entry name" value="GlyRS_anticodon"/>
    <property type="match status" value="1"/>
</dbReference>
<keyword evidence="5" id="KW-0547">Nucleotide-binding</keyword>
<evidence type="ECO:0000256" key="8">
    <source>
        <dbReference type="ARBA" id="ARBA00023146"/>
    </source>
</evidence>
<protein>
    <recommendedName>
        <fullName evidence="2">glycine--tRNA ligase</fullName>
        <ecNumber evidence="2">6.1.1.14</ecNumber>
    </recommendedName>
</protein>
<dbReference type="GO" id="GO:0004081">
    <property type="term" value="F:bis(5'-nucleosyl)-tetraphosphatase (asymmetrical) activity"/>
    <property type="evidence" value="ECO:0007669"/>
    <property type="project" value="UniProtKB-ARBA"/>
</dbReference>
<evidence type="ECO:0000313" key="11">
    <source>
        <dbReference type="Proteomes" id="UP000231025"/>
    </source>
</evidence>
<keyword evidence="4 10" id="KW-0436">Ligase</keyword>
<dbReference type="NCBIfam" id="TIGR00389">
    <property type="entry name" value="glyS_dimeric"/>
    <property type="match status" value="1"/>
</dbReference>
<gene>
    <name evidence="10" type="ORF">COX47_00925</name>
</gene>
<dbReference type="NCBIfam" id="NF003211">
    <property type="entry name" value="PRK04173.1"/>
    <property type="match status" value="1"/>
</dbReference>
<dbReference type="EMBL" id="PCRE01000015">
    <property type="protein sequence ID" value="PIP15162.1"/>
    <property type="molecule type" value="Genomic_DNA"/>
</dbReference>
<dbReference type="PROSITE" id="PS50862">
    <property type="entry name" value="AA_TRNA_LIGASE_II"/>
    <property type="match status" value="1"/>
</dbReference>
<dbReference type="GO" id="GO:0006426">
    <property type="term" value="P:glycyl-tRNA aminoacylation"/>
    <property type="evidence" value="ECO:0007669"/>
    <property type="project" value="InterPro"/>
</dbReference>
<dbReference type="InterPro" id="IPR036621">
    <property type="entry name" value="Anticodon-bd_dom_sf"/>
</dbReference>
<dbReference type="PANTHER" id="PTHR10745">
    <property type="entry name" value="GLYCYL-TRNA SYNTHETASE/DNA POLYMERASE SUBUNIT GAMMA-2"/>
    <property type="match status" value="1"/>
</dbReference>
<dbReference type="GO" id="GO:0070062">
    <property type="term" value="C:extracellular exosome"/>
    <property type="evidence" value="ECO:0007669"/>
    <property type="project" value="UniProtKB-ARBA"/>
</dbReference>
<comment type="similarity">
    <text evidence="1">Belongs to the class-II aminoacyl-tRNA synthetase family.</text>
</comment>
<dbReference type="Proteomes" id="UP000231025">
    <property type="component" value="Unassembled WGS sequence"/>
</dbReference>
<dbReference type="SUPFAM" id="SSF55681">
    <property type="entry name" value="Class II aaRS and biotin synthetases"/>
    <property type="match status" value="1"/>
</dbReference>
<comment type="caution">
    <text evidence="10">The sequence shown here is derived from an EMBL/GenBank/DDBJ whole genome shotgun (WGS) entry which is preliminary data.</text>
</comment>
<feature type="domain" description="Aminoacyl-transfer RNA synthetases class-II family profile" evidence="9">
    <location>
        <begin position="2"/>
        <end position="353"/>
    </location>
</feature>
<dbReference type="Pfam" id="PF03129">
    <property type="entry name" value="HGTP_anticodon"/>
    <property type="match status" value="1"/>
</dbReference>
<dbReference type="InterPro" id="IPR033731">
    <property type="entry name" value="GlyRS-like_core"/>
</dbReference>
<dbReference type="SUPFAM" id="SSF52954">
    <property type="entry name" value="Class II aaRS ABD-related"/>
    <property type="match status" value="1"/>
</dbReference>
<dbReference type="GO" id="GO:0005524">
    <property type="term" value="F:ATP binding"/>
    <property type="evidence" value="ECO:0007669"/>
    <property type="project" value="UniProtKB-KW"/>
</dbReference>
<evidence type="ECO:0000259" key="9">
    <source>
        <dbReference type="PROSITE" id="PS50862"/>
    </source>
</evidence>
<dbReference type="CDD" id="cd00774">
    <property type="entry name" value="GlyRS-like_core"/>
    <property type="match status" value="1"/>
</dbReference>
<dbReference type="InterPro" id="IPR004154">
    <property type="entry name" value="Anticodon-bd"/>
</dbReference>
<evidence type="ECO:0000256" key="4">
    <source>
        <dbReference type="ARBA" id="ARBA00022598"/>
    </source>
</evidence>
<dbReference type="FunFam" id="3.40.50.800:FF:000002">
    <property type="entry name" value="Glycine--tRNA ligase"/>
    <property type="match status" value="1"/>
</dbReference>
<dbReference type="Gene3D" id="3.30.930.10">
    <property type="entry name" value="Bira Bifunctional Protein, Domain 2"/>
    <property type="match status" value="1"/>
</dbReference>
<keyword evidence="3" id="KW-0963">Cytoplasm</keyword>